<dbReference type="AlphaFoldDB" id="A0A067MJU1"/>
<gene>
    <name evidence="2" type="ORF">BOTBODRAFT_174193</name>
</gene>
<dbReference type="InParanoid" id="A0A067MJU1"/>
<dbReference type="InterPro" id="IPR003616">
    <property type="entry name" value="Post-SET_dom"/>
</dbReference>
<evidence type="ECO:0000259" key="1">
    <source>
        <dbReference type="PROSITE" id="PS50868"/>
    </source>
</evidence>
<sequence>MVESLELNLGRLPLVATQESEAEREFMIDYDPRHPGDKPVLTKDEIHPCHCHAERCRGWIKALVVTSTLAISEATSSGFCMKPAESGLAPARA</sequence>
<evidence type="ECO:0000313" key="2">
    <source>
        <dbReference type="EMBL" id="KDQ14995.1"/>
    </source>
</evidence>
<feature type="domain" description="Post-SET" evidence="1">
    <location>
        <begin position="45"/>
        <end position="61"/>
    </location>
</feature>
<proteinExistence type="predicted"/>
<evidence type="ECO:0000313" key="3">
    <source>
        <dbReference type="Proteomes" id="UP000027195"/>
    </source>
</evidence>
<protein>
    <recommendedName>
        <fullName evidence="1">Post-SET domain-containing protein</fullName>
    </recommendedName>
</protein>
<dbReference type="PROSITE" id="PS50868">
    <property type="entry name" value="POST_SET"/>
    <property type="match status" value="1"/>
</dbReference>
<dbReference type="EMBL" id="KL198034">
    <property type="protein sequence ID" value="KDQ14995.1"/>
    <property type="molecule type" value="Genomic_DNA"/>
</dbReference>
<reference evidence="3" key="1">
    <citation type="journal article" date="2014" name="Proc. Natl. Acad. Sci. U.S.A.">
        <title>Extensive sampling of basidiomycete genomes demonstrates inadequacy of the white-rot/brown-rot paradigm for wood decay fungi.</title>
        <authorList>
            <person name="Riley R."/>
            <person name="Salamov A.A."/>
            <person name="Brown D.W."/>
            <person name="Nagy L.G."/>
            <person name="Floudas D."/>
            <person name="Held B.W."/>
            <person name="Levasseur A."/>
            <person name="Lombard V."/>
            <person name="Morin E."/>
            <person name="Otillar R."/>
            <person name="Lindquist E.A."/>
            <person name="Sun H."/>
            <person name="LaButti K.M."/>
            <person name="Schmutz J."/>
            <person name="Jabbour D."/>
            <person name="Luo H."/>
            <person name="Baker S.E."/>
            <person name="Pisabarro A.G."/>
            <person name="Walton J.D."/>
            <person name="Blanchette R.A."/>
            <person name="Henrissat B."/>
            <person name="Martin F."/>
            <person name="Cullen D."/>
            <person name="Hibbett D.S."/>
            <person name="Grigoriev I.V."/>
        </authorList>
    </citation>
    <scope>NUCLEOTIDE SEQUENCE [LARGE SCALE GENOMIC DNA]</scope>
    <source>
        <strain evidence="3">FD-172 SS1</strain>
    </source>
</reference>
<accession>A0A067MJU1</accession>
<name>A0A067MJU1_BOTB1</name>
<dbReference type="Proteomes" id="UP000027195">
    <property type="component" value="Unassembled WGS sequence"/>
</dbReference>
<dbReference type="HOGENOM" id="CLU_2399387_0_0_1"/>
<organism evidence="2 3">
    <name type="scientific">Botryobasidium botryosum (strain FD-172 SS1)</name>
    <dbReference type="NCBI Taxonomy" id="930990"/>
    <lineage>
        <taxon>Eukaryota</taxon>
        <taxon>Fungi</taxon>
        <taxon>Dikarya</taxon>
        <taxon>Basidiomycota</taxon>
        <taxon>Agaricomycotina</taxon>
        <taxon>Agaricomycetes</taxon>
        <taxon>Cantharellales</taxon>
        <taxon>Botryobasidiaceae</taxon>
        <taxon>Botryobasidium</taxon>
    </lineage>
</organism>
<keyword evidence="3" id="KW-1185">Reference proteome</keyword>